<dbReference type="Proteomes" id="UP000286931">
    <property type="component" value="Unassembled WGS sequence"/>
</dbReference>
<name>A0A401Z2H5_9ACTN</name>
<protein>
    <submittedName>
        <fullName evidence="2">Uncharacterized protein</fullName>
    </submittedName>
</protein>
<keyword evidence="3" id="KW-1185">Reference proteome</keyword>
<organism evidence="2 3">
    <name type="scientific">Embleya hyalina</name>
    <dbReference type="NCBI Taxonomy" id="516124"/>
    <lineage>
        <taxon>Bacteria</taxon>
        <taxon>Bacillati</taxon>
        <taxon>Actinomycetota</taxon>
        <taxon>Actinomycetes</taxon>
        <taxon>Kitasatosporales</taxon>
        <taxon>Streptomycetaceae</taxon>
        <taxon>Embleya</taxon>
    </lineage>
</organism>
<sequence>MKSPEDDDVTPPYGYTASVLPDGATDDEIDAILEAHPARRFKEEYAADRFADLNRRIADGRQAAEQRAALAPTLSELFGWSQKRIADVAGVGQQAVSKMLAKAAPYGDAEGGPLTVGRLLGLAHRRTRRSGDRRKVYGPGADFGRIE</sequence>
<evidence type="ECO:0000313" key="2">
    <source>
        <dbReference type="EMBL" id="GCE01016.1"/>
    </source>
</evidence>
<accession>A0A401Z2H5</accession>
<gene>
    <name evidence="2" type="ORF">EHYA_08755</name>
</gene>
<proteinExistence type="predicted"/>
<feature type="region of interest" description="Disordered" evidence="1">
    <location>
        <begin position="1"/>
        <end position="22"/>
    </location>
</feature>
<dbReference type="RefSeq" id="WP_126642693.1">
    <property type="nucleotide sequence ID" value="NZ_BIFH01000044.1"/>
</dbReference>
<dbReference type="EMBL" id="BIFH01000044">
    <property type="protein sequence ID" value="GCE01016.1"/>
    <property type="molecule type" value="Genomic_DNA"/>
</dbReference>
<evidence type="ECO:0000256" key="1">
    <source>
        <dbReference type="SAM" id="MobiDB-lite"/>
    </source>
</evidence>
<reference evidence="2 3" key="1">
    <citation type="submission" date="2018-12" db="EMBL/GenBank/DDBJ databases">
        <title>Draft genome sequence of Embleya hyalina NBRC 13850T.</title>
        <authorList>
            <person name="Komaki H."/>
            <person name="Hosoyama A."/>
            <person name="Kimura A."/>
            <person name="Ichikawa N."/>
            <person name="Tamura T."/>
        </authorList>
    </citation>
    <scope>NUCLEOTIDE SEQUENCE [LARGE SCALE GENOMIC DNA]</scope>
    <source>
        <strain evidence="2 3">NBRC 13850</strain>
    </source>
</reference>
<comment type="caution">
    <text evidence="2">The sequence shown here is derived from an EMBL/GenBank/DDBJ whole genome shotgun (WGS) entry which is preliminary data.</text>
</comment>
<evidence type="ECO:0000313" key="3">
    <source>
        <dbReference type="Proteomes" id="UP000286931"/>
    </source>
</evidence>
<dbReference type="AlphaFoldDB" id="A0A401Z2H5"/>
<feature type="region of interest" description="Disordered" evidence="1">
    <location>
        <begin position="126"/>
        <end position="147"/>
    </location>
</feature>